<reference evidence="1 2" key="1">
    <citation type="submission" date="2019-08" db="EMBL/GenBank/DDBJ databases">
        <authorList>
            <person name="Peeters C."/>
        </authorList>
    </citation>
    <scope>NUCLEOTIDE SEQUENCE [LARGE SCALE GENOMIC DNA]</scope>
    <source>
        <strain evidence="1 2">LMG 31013</strain>
    </source>
</reference>
<evidence type="ECO:0000313" key="1">
    <source>
        <dbReference type="EMBL" id="VVE49978.1"/>
    </source>
</evidence>
<dbReference type="EMBL" id="CABPRU010000016">
    <property type="protein sequence ID" value="VVE49978.1"/>
    <property type="molecule type" value="Genomic_DNA"/>
</dbReference>
<organism evidence="1 2">
    <name type="scientific">Pandoraea terrigena</name>
    <dbReference type="NCBI Taxonomy" id="2508292"/>
    <lineage>
        <taxon>Bacteria</taxon>
        <taxon>Pseudomonadati</taxon>
        <taxon>Pseudomonadota</taxon>
        <taxon>Betaproteobacteria</taxon>
        <taxon>Burkholderiales</taxon>
        <taxon>Burkholderiaceae</taxon>
        <taxon>Pandoraea</taxon>
    </lineage>
</organism>
<name>A0A5E4YNP5_9BURK</name>
<proteinExistence type="predicted"/>
<accession>A0A5E4YNP5</accession>
<keyword evidence="2" id="KW-1185">Reference proteome</keyword>
<gene>
    <name evidence="1" type="ORF">PTE31013_04662</name>
</gene>
<evidence type="ECO:0000313" key="2">
    <source>
        <dbReference type="Proteomes" id="UP000334380"/>
    </source>
</evidence>
<dbReference type="AlphaFoldDB" id="A0A5E4YNP5"/>
<protein>
    <submittedName>
        <fullName evidence="1">Uncharacterized protein</fullName>
    </submittedName>
</protein>
<sequence>MFSESLGRVSAVWVVGFDVAPALGIRFGIRAALGVGLDVEGEGSEKDGKVSGDCFVQLVPIFGFLMMPRGARKDWTARSHSLFVDERA</sequence>
<dbReference type="Proteomes" id="UP000334380">
    <property type="component" value="Unassembled WGS sequence"/>
</dbReference>